<name>A0A232EU27_9HYME</name>
<sequence>IHLVKCLQVEVQRRDTEVCYNQIPVSRGEEGFFLFPRMRILTQTGTQISCSGAMPPMFNMGNHWLQFLSAPWSMISLESLHPRTKGTWEYATPKAIDLSGIYTEADLQDLRNHIMFLLEKSSVLNNVAMGMAGKNIQGKGISINQFLDPEVLESLANNTWNNFWGKFLTFGTASA</sequence>
<reference evidence="1 2" key="1">
    <citation type="journal article" date="2017" name="Curr. Biol.">
        <title>The Evolution of Venom by Co-option of Single-Copy Genes.</title>
        <authorList>
            <person name="Martinson E.O."/>
            <person name="Mrinalini"/>
            <person name="Kelkar Y.D."/>
            <person name="Chang C.H."/>
            <person name="Werren J.H."/>
        </authorList>
    </citation>
    <scope>NUCLEOTIDE SEQUENCE [LARGE SCALE GENOMIC DNA]</scope>
    <source>
        <strain evidence="1 2">Alberta</strain>
        <tissue evidence="1">Whole body</tissue>
    </source>
</reference>
<evidence type="ECO:0000313" key="2">
    <source>
        <dbReference type="Proteomes" id="UP000215335"/>
    </source>
</evidence>
<proteinExistence type="predicted"/>
<dbReference type="Proteomes" id="UP000215335">
    <property type="component" value="Unassembled WGS sequence"/>
</dbReference>
<evidence type="ECO:0000313" key="1">
    <source>
        <dbReference type="EMBL" id="OXU21834.1"/>
    </source>
</evidence>
<protein>
    <submittedName>
        <fullName evidence="1">Uncharacterized protein</fullName>
    </submittedName>
</protein>
<gene>
    <name evidence="1" type="ORF">TSAR_003670</name>
</gene>
<dbReference type="Pfam" id="PF24664">
    <property type="entry name" value="Monjiviricetes_fusion"/>
    <property type="match status" value="1"/>
</dbReference>
<feature type="non-terminal residue" evidence="1">
    <location>
        <position position="1"/>
    </location>
</feature>
<dbReference type="EMBL" id="NNAY01002196">
    <property type="protein sequence ID" value="OXU21834.1"/>
    <property type="molecule type" value="Genomic_DNA"/>
</dbReference>
<dbReference type="AlphaFoldDB" id="A0A232EU27"/>
<accession>A0A232EU27</accession>
<organism evidence="1 2">
    <name type="scientific">Trichomalopsis sarcophagae</name>
    <dbReference type="NCBI Taxonomy" id="543379"/>
    <lineage>
        <taxon>Eukaryota</taxon>
        <taxon>Metazoa</taxon>
        <taxon>Ecdysozoa</taxon>
        <taxon>Arthropoda</taxon>
        <taxon>Hexapoda</taxon>
        <taxon>Insecta</taxon>
        <taxon>Pterygota</taxon>
        <taxon>Neoptera</taxon>
        <taxon>Endopterygota</taxon>
        <taxon>Hymenoptera</taxon>
        <taxon>Apocrita</taxon>
        <taxon>Proctotrupomorpha</taxon>
        <taxon>Chalcidoidea</taxon>
        <taxon>Pteromalidae</taxon>
        <taxon>Pteromalinae</taxon>
        <taxon>Trichomalopsis</taxon>
    </lineage>
</organism>
<keyword evidence="2" id="KW-1185">Reference proteome</keyword>
<dbReference type="STRING" id="543379.A0A232EU27"/>
<comment type="caution">
    <text evidence="1">The sequence shown here is derived from an EMBL/GenBank/DDBJ whole genome shotgun (WGS) entry which is preliminary data.</text>
</comment>